<sequence>MVFGVPGFFSSNAIEKIFITFSDASTPSNYGDNVSLSEDATASGIGIKIYPESSSQAIKIWTTLSN</sequence>
<protein>
    <submittedName>
        <fullName evidence="1">Uncharacterized protein</fullName>
    </submittedName>
</protein>
<dbReference type="EMBL" id="JADION010000045">
    <property type="protein sequence ID" value="MBF4103030.1"/>
    <property type="molecule type" value="Genomic_DNA"/>
</dbReference>
<proteinExistence type="predicted"/>
<evidence type="ECO:0000313" key="1">
    <source>
        <dbReference type="EMBL" id="MBF4103030.1"/>
    </source>
</evidence>
<reference evidence="1" key="1">
    <citation type="submission" date="2020-11" db="EMBL/GenBank/DDBJ databases">
        <title>Gallibacterium anatis 1637, full genome, WGS.</title>
        <authorList>
            <person name="Laishevtcev A.I."/>
            <person name="Yakimova E.A."/>
            <person name="Petkovich D."/>
            <person name="Stepanova T.V."/>
            <person name="Kalendr R.S."/>
            <person name="Rubalsky E.O."/>
            <person name="Zulkarneev E.R."/>
            <person name="Aleshkin A.V."/>
        </authorList>
    </citation>
    <scope>NUCLEOTIDE SEQUENCE</scope>
    <source>
        <strain evidence="1">1637</strain>
    </source>
</reference>
<name>A0A930UTH9_9PAST</name>
<organism evidence="1">
    <name type="scientific">Gallibacterium anatis</name>
    <dbReference type="NCBI Taxonomy" id="750"/>
    <lineage>
        <taxon>Bacteria</taxon>
        <taxon>Pseudomonadati</taxon>
        <taxon>Pseudomonadota</taxon>
        <taxon>Gammaproteobacteria</taxon>
        <taxon>Pasteurellales</taxon>
        <taxon>Pasteurellaceae</taxon>
        <taxon>Gallibacterium</taxon>
    </lineage>
</organism>
<accession>A0A930UTH9</accession>
<comment type="caution">
    <text evidence="1">The sequence shown here is derived from an EMBL/GenBank/DDBJ whole genome shotgun (WGS) entry which is preliminary data.</text>
</comment>
<dbReference type="AlphaFoldDB" id="A0A930UTH9"/>
<gene>
    <name evidence="1" type="ORF">INT80_13105</name>
</gene>